<keyword evidence="3" id="KW-1185">Reference proteome</keyword>
<protein>
    <submittedName>
        <fullName evidence="2">Uncharacterized protein</fullName>
    </submittedName>
</protein>
<dbReference type="InterPro" id="IPR015943">
    <property type="entry name" value="WD40/YVTN_repeat-like_dom_sf"/>
</dbReference>
<evidence type="ECO:0000256" key="1">
    <source>
        <dbReference type="PROSITE-ProRule" id="PRU00221"/>
    </source>
</evidence>
<dbReference type="PROSITE" id="PS50294">
    <property type="entry name" value="WD_REPEATS_REGION"/>
    <property type="match status" value="1"/>
</dbReference>
<gene>
    <name evidence="2" type="ORF">M9Y10_023129</name>
</gene>
<comment type="caution">
    <text evidence="2">The sequence shown here is derived from an EMBL/GenBank/DDBJ whole genome shotgun (WGS) entry which is preliminary data.</text>
</comment>
<dbReference type="Proteomes" id="UP001470230">
    <property type="component" value="Unassembled WGS sequence"/>
</dbReference>
<accession>A0ABR2KW58</accession>
<feature type="repeat" description="WD" evidence="1">
    <location>
        <begin position="411"/>
        <end position="449"/>
    </location>
</feature>
<proteinExistence type="predicted"/>
<sequence>MKSAIDDMLEFDAIYRSDGPGYVQFRRYFLKKCEKTLNVKFRQNTYLPLRILLLETTRNKAKHSLNDLWMLLHTRRMKTPTILSMPTDDVEPILWHKACPTLNAPGPISSMHFAPLSTEKFAYSTLDGSLHFAVIAEDQLRPNGRISVPSVAFLKFEWILDNLIIGFSVTTSAYILCGENRICELVLPAPPSEVIKYPNGEAIAIIGTHLGYVFSVDLSDLTIGLGESALGFTQDLSSTTLSKYDCEVTRVHNAKKQISALASVKGSETIVCGTSDGDIDIVWIEMKTVKKRGRVFTELKAKSATRISAARYTSSPKSTSVDSLSMIMISDNDSNSYTDFIFYNTRNEMAALLQMKDSIKHAQLVKSYRVPSLRAKCPCAINNFRGNWVWVCGTDMGDLIVCDKGEEPTILTMHESAIVSVEFVPNSHMFLAADVTGLISFWAKTENQP</sequence>
<dbReference type="EMBL" id="JAPFFF010000003">
    <property type="protein sequence ID" value="KAK8894692.1"/>
    <property type="molecule type" value="Genomic_DNA"/>
</dbReference>
<dbReference type="InterPro" id="IPR001680">
    <property type="entry name" value="WD40_rpt"/>
</dbReference>
<name>A0ABR2KW58_9EUKA</name>
<evidence type="ECO:0000313" key="2">
    <source>
        <dbReference type="EMBL" id="KAK8894692.1"/>
    </source>
</evidence>
<evidence type="ECO:0000313" key="3">
    <source>
        <dbReference type="Proteomes" id="UP001470230"/>
    </source>
</evidence>
<dbReference type="Gene3D" id="2.130.10.10">
    <property type="entry name" value="YVTN repeat-like/Quinoprotein amine dehydrogenase"/>
    <property type="match status" value="1"/>
</dbReference>
<organism evidence="2 3">
    <name type="scientific">Tritrichomonas musculus</name>
    <dbReference type="NCBI Taxonomy" id="1915356"/>
    <lineage>
        <taxon>Eukaryota</taxon>
        <taxon>Metamonada</taxon>
        <taxon>Parabasalia</taxon>
        <taxon>Tritrichomonadida</taxon>
        <taxon>Tritrichomonadidae</taxon>
        <taxon>Tritrichomonas</taxon>
    </lineage>
</organism>
<reference evidence="2 3" key="1">
    <citation type="submission" date="2024-04" db="EMBL/GenBank/DDBJ databases">
        <title>Tritrichomonas musculus Genome.</title>
        <authorList>
            <person name="Alves-Ferreira E."/>
            <person name="Grigg M."/>
            <person name="Lorenzi H."/>
            <person name="Galac M."/>
        </authorList>
    </citation>
    <scope>NUCLEOTIDE SEQUENCE [LARGE SCALE GENOMIC DNA]</scope>
    <source>
        <strain evidence="2 3">EAF2021</strain>
    </source>
</reference>
<dbReference type="InterPro" id="IPR036322">
    <property type="entry name" value="WD40_repeat_dom_sf"/>
</dbReference>
<keyword evidence="1" id="KW-0853">WD repeat</keyword>
<dbReference type="PROSITE" id="PS50082">
    <property type="entry name" value="WD_REPEATS_2"/>
    <property type="match status" value="1"/>
</dbReference>
<dbReference type="SUPFAM" id="SSF50978">
    <property type="entry name" value="WD40 repeat-like"/>
    <property type="match status" value="1"/>
</dbReference>